<feature type="compositionally biased region" description="Basic and acidic residues" evidence="1">
    <location>
        <begin position="125"/>
        <end position="135"/>
    </location>
</feature>
<keyword evidence="4" id="KW-1185">Reference proteome</keyword>
<proteinExistence type="predicted"/>
<gene>
    <name evidence="3" type="ORF">DdX_17303</name>
</gene>
<evidence type="ECO:0000313" key="4">
    <source>
        <dbReference type="Proteomes" id="UP001201812"/>
    </source>
</evidence>
<evidence type="ECO:0000256" key="1">
    <source>
        <dbReference type="SAM" id="MobiDB-lite"/>
    </source>
</evidence>
<feature type="chain" id="PRO_5042261274" evidence="2">
    <location>
        <begin position="22"/>
        <end position="135"/>
    </location>
</feature>
<organism evidence="3 4">
    <name type="scientific">Ditylenchus destructor</name>
    <dbReference type="NCBI Taxonomy" id="166010"/>
    <lineage>
        <taxon>Eukaryota</taxon>
        <taxon>Metazoa</taxon>
        <taxon>Ecdysozoa</taxon>
        <taxon>Nematoda</taxon>
        <taxon>Chromadorea</taxon>
        <taxon>Rhabditida</taxon>
        <taxon>Tylenchina</taxon>
        <taxon>Tylenchomorpha</taxon>
        <taxon>Sphaerularioidea</taxon>
        <taxon>Anguinidae</taxon>
        <taxon>Anguininae</taxon>
        <taxon>Ditylenchus</taxon>
    </lineage>
</organism>
<reference evidence="3" key="1">
    <citation type="submission" date="2022-01" db="EMBL/GenBank/DDBJ databases">
        <title>Genome Sequence Resource for Two Populations of Ditylenchus destructor, the Migratory Endoparasitic Phytonematode.</title>
        <authorList>
            <person name="Zhang H."/>
            <person name="Lin R."/>
            <person name="Xie B."/>
        </authorList>
    </citation>
    <scope>NUCLEOTIDE SEQUENCE</scope>
    <source>
        <strain evidence="3">BazhouSP</strain>
    </source>
</reference>
<protein>
    <submittedName>
        <fullName evidence="3">Uncharacterized protein</fullName>
    </submittedName>
</protein>
<dbReference type="EMBL" id="JAKKPZ010000178">
    <property type="protein sequence ID" value="KAI1699475.1"/>
    <property type="molecule type" value="Genomic_DNA"/>
</dbReference>
<evidence type="ECO:0000313" key="3">
    <source>
        <dbReference type="EMBL" id="KAI1699475.1"/>
    </source>
</evidence>
<dbReference type="Proteomes" id="UP001201812">
    <property type="component" value="Unassembled WGS sequence"/>
</dbReference>
<keyword evidence="2" id="KW-0732">Signal</keyword>
<comment type="caution">
    <text evidence="3">The sequence shown here is derived from an EMBL/GenBank/DDBJ whole genome shotgun (WGS) entry which is preliminary data.</text>
</comment>
<accession>A0AAD4MN90</accession>
<feature type="region of interest" description="Disordered" evidence="1">
    <location>
        <begin position="112"/>
        <end position="135"/>
    </location>
</feature>
<evidence type="ECO:0000256" key="2">
    <source>
        <dbReference type="SAM" id="SignalP"/>
    </source>
</evidence>
<name>A0AAD4MN90_9BILA</name>
<sequence>MYYNAVLIFVLLLHTLDFASAGKIKVLFRYVGTNSQFSLPEMELDEEMTIGAAKEEIRKDIKAGKITGMEEPWEPGVKIAASRDKFADNKTLKDVYPNNPVYPDKTIEIHHKNHSTAGPGVLSVRKLEDKKDKVA</sequence>
<feature type="signal peptide" evidence="2">
    <location>
        <begin position="1"/>
        <end position="21"/>
    </location>
</feature>
<dbReference type="AlphaFoldDB" id="A0AAD4MN90"/>